<dbReference type="PANTHER" id="PTHR30345:SF0">
    <property type="entry name" value="DNA DAMAGE-REPAIR_TOLERATION PROTEIN DRT102"/>
    <property type="match status" value="1"/>
</dbReference>
<evidence type="ECO:0000256" key="1">
    <source>
        <dbReference type="ARBA" id="ARBA00008754"/>
    </source>
</evidence>
<proteinExistence type="inferred from homology"/>
<dbReference type="NCBIfam" id="TIGR00689">
    <property type="entry name" value="rpiB_lacA_lacB"/>
    <property type="match status" value="1"/>
</dbReference>
<accession>A0A0G1Q815</accession>
<protein>
    <submittedName>
        <fullName evidence="3">Ribose 5-phosphate isomerase</fullName>
    </submittedName>
</protein>
<gene>
    <name evidence="3" type="ORF">UX06_C0010G0004</name>
</gene>
<dbReference type="PIRSF" id="PIRSF005384">
    <property type="entry name" value="RpiB_LacA_B"/>
    <property type="match status" value="1"/>
</dbReference>
<feature type="binding site" evidence="2">
    <location>
        <begin position="18"/>
        <end position="19"/>
    </location>
    <ligand>
        <name>D-ribulose 5-phosphate</name>
        <dbReference type="ChEBI" id="CHEBI:58121"/>
    </ligand>
</feature>
<reference evidence="3 4" key="1">
    <citation type="journal article" date="2015" name="Nature">
        <title>rRNA introns, odd ribosomes, and small enigmatic genomes across a large radiation of phyla.</title>
        <authorList>
            <person name="Brown C.T."/>
            <person name="Hug L.A."/>
            <person name="Thomas B.C."/>
            <person name="Sharon I."/>
            <person name="Castelle C.J."/>
            <person name="Singh A."/>
            <person name="Wilkins M.J."/>
            <person name="Williams K.H."/>
            <person name="Banfield J.F."/>
        </authorList>
    </citation>
    <scope>NUCLEOTIDE SEQUENCE [LARGE SCALE GENOMIC DNA]</scope>
</reference>
<feature type="binding site" evidence="2">
    <location>
        <begin position="79"/>
        <end position="83"/>
    </location>
    <ligand>
        <name>D-ribulose 5-phosphate</name>
        <dbReference type="ChEBI" id="CHEBI:58121"/>
    </ligand>
</feature>
<feature type="binding site" evidence="2">
    <location>
        <position position="123"/>
    </location>
    <ligand>
        <name>D-ribulose 5-phosphate</name>
        <dbReference type="ChEBI" id="CHEBI:58121"/>
    </ligand>
</feature>
<dbReference type="GO" id="GO:0019316">
    <property type="term" value="P:D-allose catabolic process"/>
    <property type="evidence" value="ECO:0007669"/>
    <property type="project" value="TreeGrafter"/>
</dbReference>
<evidence type="ECO:0000313" key="3">
    <source>
        <dbReference type="EMBL" id="KKU04725.1"/>
    </source>
</evidence>
<feature type="binding site" evidence="2">
    <location>
        <position position="157"/>
    </location>
    <ligand>
        <name>D-ribulose 5-phosphate</name>
        <dbReference type="ChEBI" id="CHEBI:58121"/>
    </ligand>
</feature>
<evidence type="ECO:0000313" key="4">
    <source>
        <dbReference type="Proteomes" id="UP000034696"/>
    </source>
</evidence>
<dbReference type="EMBL" id="LCKT01000010">
    <property type="protein sequence ID" value="KKU04725.1"/>
    <property type="molecule type" value="Genomic_DNA"/>
</dbReference>
<feature type="binding site" evidence="2">
    <location>
        <position position="161"/>
    </location>
    <ligand>
        <name>D-ribulose 5-phosphate</name>
        <dbReference type="ChEBI" id="CHEBI:58121"/>
    </ligand>
</feature>
<dbReference type="Pfam" id="PF02502">
    <property type="entry name" value="LacAB_rpiB"/>
    <property type="match status" value="1"/>
</dbReference>
<dbReference type="InterPro" id="IPR003500">
    <property type="entry name" value="RpiB_LacA_LacB"/>
</dbReference>
<dbReference type="Gene3D" id="3.40.1400.10">
    <property type="entry name" value="Sugar-phosphate isomerase, RpiB/LacA/LacB"/>
    <property type="match status" value="1"/>
</dbReference>
<comment type="similarity">
    <text evidence="1">Belongs to the LacAB/RpiB family.</text>
</comment>
<comment type="caution">
    <text evidence="3">The sequence shown here is derived from an EMBL/GenBank/DDBJ whole genome shotgun (WGS) entry which is preliminary data.</text>
</comment>
<dbReference type="InterPro" id="IPR036569">
    <property type="entry name" value="RpiB_LacA_LacB_sf"/>
</dbReference>
<dbReference type="SUPFAM" id="SSF89623">
    <property type="entry name" value="Ribose/Galactose isomerase RpiB/AlsB"/>
    <property type="match status" value="1"/>
</dbReference>
<organism evidence="3 4">
    <name type="scientific">Candidatus Giovannonibacteria bacterium GW2011_GWA2_45_21</name>
    <dbReference type="NCBI Taxonomy" id="1618649"/>
    <lineage>
        <taxon>Bacteria</taxon>
        <taxon>Candidatus Giovannoniibacteriota</taxon>
    </lineage>
</organism>
<feature type="binding site" evidence="2">
    <location>
        <position position="133"/>
    </location>
    <ligand>
        <name>D-ribulose 5-phosphate</name>
        <dbReference type="ChEBI" id="CHEBI:58121"/>
    </ligand>
</feature>
<dbReference type="Proteomes" id="UP000034696">
    <property type="component" value="Unassembled WGS sequence"/>
</dbReference>
<keyword evidence="3" id="KW-0413">Isomerase</keyword>
<evidence type="ECO:0000256" key="2">
    <source>
        <dbReference type="PIRSR" id="PIRSR005384-2"/>
    </source>
</evidence>
<dbReference type="GO" id="GO:0004751">
    <property type="term" value="F:ribose-5-phosphate isomerase activity"/>
    <property type="evidence" value="ECO:0007669"/>
    <property type="project" value="TreeGrafter"/>
</dbReference>
<sequence length="179" mass="19856">MPARGGSAFGGKILITSDHAGFELKNTLFHFLKEKKFEVIDCGPDKLETEDDYPDFVAPVAEEISADESGKTLGIIIGGSGQGEAMCANRFPRVRAAVFYGDKRLNLESEKRFSLLSLSREHNNANILSIGARFVSEEEAKKAVLLWLETPFSGETRHLRRIEKIDKLAPNRFGLENGQ</sequence>
<dbReference type="PATRIC" id="fig|1618649.3.peg.209"/>
<dbReference type="PANTHER" id="PTHR30345">
    <property type="entry name" value="RIBOSE-5-PHOSPHATE ISOMERASE B"/>
    <property type="match status" value="1"/>
</dbReference>
<dbReference type="NCBIfam" id="NF004051">
    <property type="entry name" value="PRK05571.1"/>
    <property type="match status" value="1"/>
</dbReference>
<dbReference type="GO" id="GO:0009052">
    <property type="term" value="P:pentose-phosphate shunt, non-oxidative branch"/>
    <property type="evidence" value="ECO:0007669"/>
    <property type="project" value="TreeGrafter"/>
</dbReference>
<name>A0A0G1Q815_9BACT</name>
<dbReference type="AlphaFoldDB" id="A0A0G1Q815"/>